<comment type="caution">
    <text evidence="1">The sequence shown here is derived from an EMBL/GenBank/DDBJ whole genome shotgun (WGS) entry which is preliminary data.</text>
</comment>
<dbReference type="SUPFAM" id="SSF160104">
    <property type="entry name" value="Acetoacetate decarboxylase-like"/>
    <property type="match status" value="1"/>
</dbReference>
<dbReference type="Proteomes" id="UP000218934">
    <property type="component" value="Unassembled WGS sequence"/>
</dbReference>
<accession>A0A2A4FPN9</accession>
<dbReference type="KEGG" id="rdi:CMV14_09740"/>
<protein>
    <recommendedName>
        <fullName evidence="3">Acetoacetate decarboxylase</fullName>
    </recommendedName>
</protein>
<dbReference type="InterPro" id="IPR010451">
    <property type="entry name" value="Acetoacetate_decarboxylase"/>
</dbReference>
<evidence type="ECO:0000313" key="1">
    <source>
        <dbReference type="EMBL" id="PCE39646.1"/>
    </source>
</evidence>
<reference evidence="1 2" key="1">
    <citation type="submission" date="2017-09" db="EMBL/GenBank/DDBJ databases">
        <title>The Catabolism of 3,6-Dichlorosalicylic acid is Initiated by the Cytochrome P450 Monooxygenase DsmABC in Rhizorhabdus dicambivorans Ndbn-20.</title>
        <authorList>
            <person name="Na L."/>
        </authorList>
    </citation>
    <scope>NUCLEOTIDE SEQUENCE [LARGE SCALE GENOMIC DNA]</scope>
    <source>
        <strain evidence="1 2">Ndbn-20m</strain>
    </source>
</reference>
<sequence>MMDHNPRPAIRIMPASFGVAGGPRQAPDHGDFRSGPISVRRFVVRFRGRGDQIGALLPDGLALRGEPTVTFQFFCLRDIPWLAGRGYNLLSMLIPVRHASSAGGDITDGQYQAVMWENLGDPIITGREQLGHPKLYAQLPEPRDWNGRTHIRASWEDFTFAEMELSCDAAPSAELLADIGQSAGAGIISHKYIPRSGQWDQADADYLTLSPLPGEANLRDPQPAPSIRVGTGRIRFNRPDWQDMPTQYHIVRQLAALDQLEQLEAFVMEGRMYLDFYDQKILD</sequence>
<name>A0A2A4FPN9_9SPHN</name>
<dbReference type="Pfam" id="PF06314">
    <property type="entry name" value="ADC"/>
    <property type="match status" value="1"/>
</dbReference>
<evidence type="ECO:0008006" key="3">
    <source>
        <dbReference type="Google" id="ProtNLM"/>
    </source>
</evidence>
<evidence type="ECO:0000313" key="2">
    <source>
        <dbReference type="Proteomes" id="UP000218934"/>
    </source>
</evidence>
<gene>
    <name evidence="1" type="ORF">COO09_24460</name>
</gene>
<dbReference type="EMBL" id="NWUF01000056">
    <property type="protein sequence ID" value="PCE39646.1"/>
    <property type="molecule type" value="Genomic_DNA"/>
</dbReference>
<dbReference type="OrthoDB" id="47893at2"/>
<dbReference type="InterPro" id="IPR023375">
    <property type="entry name" value="ADC_dom_sf"/>
</dbReference>
<dbReference type="Gene3D" id="2.40.400.10">
    <property type="entry name" value="Acetoacetate decarboxylase-like"/>
    <property type="match status" value="1"/>
</dbReference>
<organism evidence="1 2">
    <name type="scientific">Rhizorhabdus dicambivorans</name>
    <dbReference type="NCBI Taxonomy" id="1850238"/>
    <lineage>
        <taxon>Bacteria</taxon>
        <taxon>Pseudomonadati</taxon>
        <taxon>Pseudomonadota</taxon>
        <taxon>Alphaproteobacteria</taxon>
        <taxon>Sphingomonadales</taxon>
        <taxon>Sphingomonadaceae</taxon>
        <taxon>Rhizorhabdus</taxon>
    </lineage>
</organism>
<dbReference type="AlphaFoldDB" id="A0A2A4FPN9"/>
<proteinExistence type="predicted"/>
<keyword evidence="2" id="KW-1185">Reference proteome</keyword>
<dbReference type="GO" id="GO:0016829">
    <property type="term" value="F:lyase activity"/>
    <property type="evidence" value="ECO:0007669"/>
    <property type="project" value="InterPro"/>
</dbReference>